<dbReference type="HAMAP" id="MF_01471">
    <property type="entry name" value="Cas2"/>
    <property type="match status" value="1"/>
</dbReference>
<evidence type="ECO:0000256" key="3">
    <source>
        <dbReference type="ARBA" id="ARBA00022722"/>
    </source>
</evidence>
<evidence type="ECO:0000256" key="5">
    <source>
        <dbReference type="ARBA" id="ARBA00022759"/>
    </source>
</evidence>
<evidence type="ECO:0000256" key="6">
    <source>
        <dbReference type="ARBA" id="ARBA00022801"/>
    </source>
</evidence>
<evidence type="ECO:0000256" key="8">
    <source>
        <dbReference type="ARBA" id="ARBA00023118"/>
    </source>
</evidence>
<dbReference type="GO" id="GO:0043571">
    <property type="term" value="P:maintenance of CRISPR repeat elements"/>
    <property type="evidence" value="ECO:0007669"/>
    <property type="project" value="UniProtKB-UniRule"/>
</dbReference>
<sequence>MKVDEDSGGMWCLVMFDLPVKTKVERHAATVFRNMLLDMGYAMVQFSAYVRYSPTQTGNRTSVKIIKDNLPPRGSIRILHVSDHQWSSAQRYYNARQEKKEETPDIAMLF</sequence>
<reference evidence="10 11" key="1">
    <citation type="submission" date="2016-01" db="EMBL/GenBank/DDBJ databases">
        <authorList>
            <person name="Oliw E.H."/>
        </authorList>
    </citation>
    <scope>NUCLEOTIDE SEQUENCE [LARGE SCALE GENOMIC DNA]</scope>
    <source>
        <strain evidence="10 11">PSS_7772B</strain>
    </source>
</reference>
<dbReference type="SUPFAM" id="SSF143430">
    <property type="entry name" value="TTP0101/SSO1404-like"/>
    <property type="match status" value="1"/>
</dbReference>
<evidence type="ECO:0000313" key="11">
    <source>
        <dbReference type="Proteomes" id="UP000070687"/>
    </source>
</evidence>
<proteinExistence type="inferred from homology"/>
<evidence type="ECO:0000256" key="4">
    <source>
        <dbReference type="ARBA" id="ARBA00022723"/>
    </source>
</evidence>
<dbReference type="InterPro" id="IPR019199">
    <property type="entry name" value="Virulence_VapD/CRISPR_Cas2"/>
</dbReference>
<keyword evidence="7 9" id="KW-0460">Magnesium</keyword>
<comment type="subunit">
    <text evidence="9">Homodimer, forms a heterotetramer with a Cas1 homodimer.</text>
</comment>
<dbReference type="Proteomes" id="UP000070687">
    <property type="component" value="Unassembled WGS sequence"/>
</dbReference>
<dbReference type="NCBIfam" id="TIGR01573">
    <property type="entry name" value="cas2"/>
    <property type="match status" value="1"/>
</dbReference>
<dbReference type="GO" id="GO:0016787">
    <property type="term" value="F:hydrolase activity"/>
    <property type="evidence" value="ECO:0007669"/>
    <property type="project" value="UniProtKB-KW"/>
</dbReference>
<comment type="function">
    <text evidence="9">CRISPR (clustered regularly interspaced short palindromic repeat), is an adaptive immune system that provides protection against mobile genetic elements (viruses, transposable elements and conjugative plasmids). CRISPR clusters contain sequences complementary to antecedent mobile elements and target invading nucleic acids. CRISPR clusters are transcribed and processed into CRISPR RNA (crRNA). Functions as a ssRNA-specific endoribonuclease. Involved in the integration of spacer DNA into the CRISPR cassette.</text>
</comment>
<comment type="caution">
    <text evidence="10">The sequence shown here is derived from an EMBL/GenBank/DDBJ whole genome shotgun (WGS) entry which is preliminary data.</text>
</comment>
<gene>
    <name evidence="9" type="primary">cas2</name>
    <name evidence="10" type="ORF">HMPREF3208_01209</name>
</gene>
<dbReference type="EC" id="3.1.-.-" evidence="9"/>
<keyword evidence="3 9" id="KW-0540">Nuclease</keyword>
<keyword evidence="4 9" id="KW-0479">Metal-binding</keyword>
<organism evidence="10 11">
    <name type="scientific">Gardnerella vaginalis</name>
    <dbReference type="NCBI Taxonomy" id="2702"/>
    <lineage>
        <taxon>Bacteria</taxon>
        <taxon>Bacillati</taxon>
        <taxon>Actinomycetota</taxon>
        <taxon>Actinomycetes</taxon>
        <taxon>Bifidobacteriales</taxon>
        <taxon>Bifidobacteriaceae</taxon>
        <taxon>Gardnerella</taxon>
    </lineage>
</organism>
<keyword evidence="5 9" id="KW-0255">Endonuclease</keyword>
<dbReference type="GO" id="GO:0046872">
    <property type="term" value="F:metal ion binding"/>
    <property type="evidence" value="ECO:0007669"/>
    <property type="project" value="UniProtKB-UniRule"/>
</dbReference>
<protein>
    <recommendedName>
        <fullName evidence="9">CRISPR-associated endoribonuclease Cas2</fullName>
        <ecNumber evidence="9">3.1.-.-</ecNumber>
    </recommendedName>
</protein>
<feature type="binding site" evidence="9">
    <location>
        <position position="17"/>
    </location>
    <ligand>
        <name>Mg(2+)</name>
        <dbReference type="ChEBI" id="CHEBI:18420"/>
        <note>catalytic</note>
    </ligand>
</feature>
<evidence type="ECO:0000256" key="1">
    <source>
        <dbReference type="ARBA" id="ARBA00001946"/>
    </source>
</evidence>
<dbReference type="PATRIC" id="fig|2702.100.peg.1195"/>
<evidence type="ECO:0000256" key="2">
    <source>
        <dbReference type="ARBA" id="ARBA00009959"/>
    </source>
</evidence>
<dbReference type="InterPro" id="IPR021127">
    <property type="entry name" value="CRISPR_associated_Cas2"/>
</dbReference>
<comment type="cofactor">
    <cofactor evidence="1 9">
        <name>Mg(2+)</name>
        <dbReference type="ChEBI" id="CHEBI:18420"/>
    </cofactor>
</comment>
<name>A0A133NS68_GARVA</name>
<keyword evidence="6 9" id="KW-0378">Hydrolase</keyword>
<dbReference type="GO" id="GO:0004521">
    <property type="term" value="F:RNA endonuclease activity"/>
    <property type="evidence" value="ECO:0007669"/>
    <property type="project" value="InterPro"/>
</dbReference>
<keyword evidence="8 9" id="KW-0051">Antiviral defense</keyword>
<comment type="similarity">
    <text evidence="2 9">Belongs to the CRISPR-associated endoribonuclease Cas2 protein family.</text>
</comment>
<dbReference type="GO" id="GO:0051607">
    <property type="term" value="P:defense response to virus"/>
    <property type="evidence" value="ECO:0007669"/>
    <property type="project" value="UniProtKB-UniRule"/>
</dbReference>
<evidence type="ECO:0000256" key="7">
    <source>
        <dbReference type="ARBA" id="ARBA00022842"/>
    </source>
</evidence>
<evidence type="ECO:0000256" key="9">
    <source>
        <dbReference type="HAMAP-Rule" id="MF_01471"/>
    </source>
</evidence>
<dbReference type="OrthoDB" id="9791737at2"/>
<dbReference type="AlphaFoldDB" id="A0A133NS68"/>
<dbReference type="EMBL" id="LRQB01000076">
    <property type="protein sequence ID" value="KXA19140.1"/>
    <property type="molecule type" value="Genomic_DNA"/>
</dbReference>
<dbReference type="Pfam" id="PF09827">
    <property type="entry name" value="CRISPR_Cas2"/>
    <property type="match status" value="1"/>
</dbReference>
<dbReference type="RefSeq" id="WP_064347566.1">
    <property type="nucleotide sequence ID" value="NZ_KQ956870.1"/>
</dbReference>
<accession>A0A133NS68</accession>
<evidence type="ECO:0000313" key="10">
    <source>
        <dbReference type="EMBL" id="KXA19140.1"/>
    </source>
</evidence>